<proteinExistence type="predicted"/>
<keyword evidence="1" id="KW-0812">Transmembrane</keyword>
<accession>A0A396JCP7</accession>
<comment type="caution">
    <text evidence="2">The sequence shown here is derived from an EMBL/GenBank/DDBJ whole genome shotgun (WGS) entry which is preliminary data.</text>
</comment>
<dbReference type="EMBL" id="PSQE01000002">
    <property type="protein sequence ID" value="RHN74844.1"/>
    <property type="molecule type" value="Genomic_DNA"/>
</dbReference>
<dbReference type="Proteomes" id="UP000265566">
    <property type="component" value="Chromosome 2"/>
</dbReference>
<sequence length="103" mass="10843">MASVMVLKSPLPSCITVITLGAASAATKEGSRVAFLCANGPTLVLNHASNWALLAGIGVKSSDNTTLAVNNATMIATLIVDVLDFEIIFFLFSILFLCFCFVD</sequence>
<keyword evidence="1" id="KW-1133">Transmembrane helix</keyword>
<keyword evidence="1" id="KW-0472">Membrane</keyword>
<evidence type="ECO:0000313" key="2">
    <source>
        <dbReference type="EMBL" id="RHN74844.1"/>
    </source>
</evidence>
<evidence type="ECO:0008006" key="3">
    <source>
        <dbReference type="Google" id="ProtNLM"/>
    </source>
</evidence>
<name>A0A396JCP7_MEDTR</name>
<feature type="transmembrane region" description="Helical" evidence="1">
    <location>
        <begin position="74"/>
        <end position="102"/>
    </location>
</feature>
<reference evidence="2" key="1">
    <citation type="journal article" date="2018" name="Nat. Plants">
        <title>Whole-genome landscape of Medicago truncatula symbiotic genes.</title>
        <authorList>
            <person name="Pecrix Y."/>
            <person name="Gamas P."/>
            <person name="Carrere S."/>
        </authorList>
    </citation>
    <scope>NUCLEOTIDE SEQUENCE</scope>
    <source>
        <tissue evidence="2">Leaves</tissue>
    </source>
</reference>
<evidence type="ECO:0000256" key="1">
    <source>
        <dbReference type="SAM" id="Phobius"/>
    </source>
</evidence>
<gene>
    <name evidence="2" type="ORF">MtrunA17_Chr2g0314711</name>
</gene>
<dbReference type="AlphaFoldDB" id="A0A396JCP7"/>
<protein>
    <recommendedName>
        <fullName evidence="3">Transmembrane protein</fullName>
    </recommendedName>
</protein>
<organism evidence="2">
    <name type="scientific">Medicago truncatula</name>
    <name type="common">Barrel medic</name>
    <name type="synonym">Medicago tribuloides</name>
    <dbReference type="NCBI Taxonomy" id="3880"/>
    <lineage>
        <taxon>Eukaryota</taxon>
        <taxon>Viridiplantae</taxon>
        <taxon>Streptophyta</taxon>
        <taxon>Embryophyta</taxon>
        <taxon>Tracheophyta</taxon>
        <taxon>Spermatophyta</taxon>
        <taxon>Magnoliopsida</taxon>
        <taxon>eudicotyledons</taxon>
        <taxon>Gunneridae</taxon>
        <taxon>Pentapetalae</taxon>
        <taxon>rosids</taxon>
        <taxon>fabids</taxon>
        <taxon>Fabales</taxon>
        <taxon>Fabaceae</taxon>
        <taxon>Papilionoideae</taxon>
        <taxon>50 kb inversion clade</taxon>
        <taxon>NPAAA clade</taxon>
        <taxon>Hologalegina</taxon>
        <taxon>IRL clade</taxon>
        <taxon>Trifolieae</taxon>
        <taxon>Medicago</taxon>
    </lineage>
</organism>
<dbReference type="Gramene" id="rna10969">
    <property type="protein sequence ID" value="RHN74844.1"/>
    <property type="gene ID" value="gene10969"/>
</dbReference>